<dbReference type="Pfam" id="PF00389">
    <property type="entry name" value="2-Hacid_dh"/>
    <property type="match status" value="1"/>
</dbReference>
<proteinExistence type="inferred from homology"/>
<gene>
    <name evidence="7" type="ORF">HII31_03456</name>
</gene>
<evidence type="ECO:0000313" key="8">
    <source>
        <dbReference type="Proteomes" id="UP000660729"/>
    </source>
</evidence>
<dbReference type="PANTHER" id="PTHR43761">
    <property type="entry name" value="D-ISOMER SPECIFIC 2-HYDROXYACID DEHYDROGENASE FAMILY PROTEIN (AFU_ORTHOLOGUE AFUA_1G13630)"/>
    <property type="match status" value="1"/>
</dbReference>
<evidence type="ECO:0000259" key="5">
    <source>
        <dbReference type="Pfam" id="PF00389"/>
    </source>
</evidence>
<dbReference type="Gene3D" id="3.40.50.300">
    <property type="entry name" value="P-loop containing nucleotide triphosphate hydrolases"/>
    <property type="match status" value="1"/>
</dbReference>
<name>A0A8H6VKP0_9PEZI</name>
<comment type="caution">
    <text evidence="7">The sequence shown here is derived from an EMBL/GenBank/DDBJ whole genome shotgun (WGS) entry which is preliminary data.</text>
</comment>
<dbReference type="PANTHER" id="PTHR43761:SF1">
    <property type="entry name" value="D-ISOMER SPECIFIC 2-HYDROXYACID DEHYDROGENASE CATALYTIC DOMAIN-CONTAINING PROTEIN-RELATED"/>
    <property type="match status" value="1"/>
</dbReference>
<sequence length="471" mass="52603">MPFDYTMDKYQKTSPDEIKERIKPATIVISNVVDVKPSDMDSAPHLQLLAVLATGMGWVDKEYCAKRNISVINAPSANIDAVSEHFLALYFASRKRVGIIDRNVKTSDEWIQTNSLTKKVWPAGPPLGCKQENLGIIGYGALGKRIEMLSRALGFEEILVAERRGATTIRDGRVAFEEVLKRSSTIVLVCPRDQDTINLIGKAELEMMRPDALLVNMARGGIVNETALATALREGRIFGAATDVLDTEPGGPGTTPLLPDLSRGEGEVPNLLITSHVAWFSGSTIQTLQSINREGMTAFVEGRMYDPKVRHCVVVHDGSGKTSLAKELLRQSPSMERLSIDEIVASQHGIWNIDYNPDKYSEYQDEADVILRQSLETLLADAKSDVILDRSFYAREDRDEFKQIVEQNGGRWVLVHLKVPREVLWERIQRRREMEINANSALAISTELFEMYVKGFEHPSGEGEIVVEYTV</sequence>
<dbReference type="AlphaFoldDB" id="A0A8H6VKP0"/>
<evidence type="ECO:0000259" key="6">
    <source>
        <dbReference type="Pfam" id="PF02826"/>
    </source>
</evidence>
<dbReference type="InterPro" id="IPR050418">
    <property type="entry name" value="D-iso_2-hydroxyacid_DH_PdxB"/>
</dbReference>
<dbReference type="Gene3D" id="3.40.50.720">
    <property type="entry name" value="NAD(P)-binding Rossmann-like Domain"/>
    <property type="match status" value="2"/>
</dbReference>
<dbReference type="Pfam" id="PF02826">
    <property type="entry name" value="2-Hacid_dh_C"/>
    <property type="match status" value="1"/>
</dbReference>
<feature type="domain" description="D-isomer specific 2-hydroxyacid dehydrogenase NAD-binding" evidence="6">
    <location>
        <begin position="102"/>
        <end position="278"/>
    </location>
</feature>
<comment type="similarity">
    <text evidence="1 4">Belongs to the D-isomer specific 2-hydroxyacid dehydrogenase family.</text>
</comment>
<organism evidence="7 8">
    <name type="scientific">Pseudocercospora fuligena</name>
    <dbReference type="NCBI Taxonomy" id="685502"/>
    <lineage>
        <taxon>Eukaryota</taxon>
        <taxon>Fungi</taxon>
        <taxon>Dikarya</taxon>
        <taxon>Ascomycota</taxon>
        <taxon>Pezizomycotina</taxon>
        <taxon>Dothideomycetes</taxon>
        <taxon>Dothideomycetidae</taxon>
        <taxon>Mycosphaerellales</taxon>
        <taxon>Mycosphaerellaceae</taxon>
        <taxon>Pseudocercospora</taxon>
    </lineage>
</organism>
<keyword evidence="8" id="KW-1185">Reference proteome</keyword>
<dbReference type="InterPro" id="IPR027417">
    <property type="entry name" value="P-loop_NTPase"/>
</dbReference>
<dbReference type="EMBL" id="JABCIY010000041">
    <property type="protein sequence ID" value="KAF7195250.1"/>
    <property type="molecule type" value="Genomic_DNA"/>
</dbReference>
<dbReference type="GO" id="GO:0051287">
    <property type="term" value="F:NAD binding"/>
    <property type="evidence" value="ECO:0007669"/>
    <property type="project" value="InterPro"/>
</dbReference>
<accession>A0A8H6VKP0</accession>
<dbReference type="InterPro" id="IPR029753">
    <property type="entry name" value="D-isomer_DH_CS"/>
</dbReference>
<reference evidence="7" key="1">
    <citation type="submission" date="2020-04" db="EMBL/GenBank/DDBJ databases">
        <title>Draft genome resource of the tomato pathogen Pseudocercospora fuligena.</title>
        <authorList>
            <person name="Zaccaron A."/>
        </authorList>
    </citation>
    <scope>NUCLEOTIDE SEQUENCE</scope>
    <source>
        <strain evidence="7">PF001</strain>
    </source>
</reference>
<dbReference type="PROSITE" id="PS00671">
    <property type="entry name" value="D_2_HYDROXYACID_DH_3"/>
    <property type="match status" value="1"/>
</dbReference>
<dbReference type="SUPFAM" id="SSF51735">
    <property type="entry name" value="NAD(P)-binding Rossmann-fold domains"/>
    <property type="match status" value="1"/>
</dbReference>
<keyword evidence="2 4" id="KW-0560">Oxidoreductase</keyword>
<protein>
    <submittedName>
        <fullName evidence="7">Glycerate dehydrogenase</fullName>
    </submittedName>
</protein>
<evidence type="ECO:0000256" key="3">
    <source>
        <dbReference type="ARBA" id="ARBA00023027"/>
    </source>
</evidence>
<evidence type="ECO:0000256" key="1">
    <source>
        <dbReference type="ARBA" id="ARBA00005854"/>
    </source>
</evidence>
<dbReference type="Pfam" id="PF13671">
    <property type="entry name" value="AAA_33"/>
    <property type="match status" value="1"/>
</dbReference>
<dbReference type="InterPro" id="IPR006140">
    <property type="entry name" value="D-isomer_DH_NAD-bd"/>
</dbReference>
<dbReference type="InterPro" id="IPR036291">
    <property type="entry name" value="NAD(P)-bd_dom_sf"/>
</dbReference>
<dbReference type="SUPFAM" id="SSF52540">
    <property type="entry name" value="P-loop containing nucleoside triphosphate hydrolases"/>
    <property type="match status" value="1"/>
</dbReference>
<keyword evidence="3" id="KW-0520">NAD</keyword>
<evidence type="ECO:0000256" key="4">
    <source>
        <dbReference type="RuleBase" id="RU003719"/>
    </source>
</evidence>
<dbReference type="InterPro" id="IPR006139">
    <property type="entry name" value="D-isomer_2_OHA_DH_cat_dom"/>
</dbReference>
<evidence type="ECO:0000313" key="7">
    <source>
        <dbReference type="EMBL" id="KAF7195250.1"/>
    </source>
</evidence>
<dbReference type="Proteomes" id="UP000660729">
    <property type="component" value="Unassembled WGS sequence"/>
</dbReference>
<dbReference type="OrthoDB" id="298012at2759"/>
<feature type="domain" description="D-isomer specific 2-hydroxyacid dehydrogenase catalytic" evidence="5">
    <location>
        <begin position="9"/>
        <end position="293"/>
    </location>
</feature>
<evidence type="ECO:0000256" key="2">
    <source>
        <dbReference type="ARBA" id="ARBA00023002"/>
    </source>
</evidence>
<dbReference type="SUPFAM" id="SSF52283">
    <property type="entry name" value="Formate/glycerate dehydrogenase catalytic domain-like"/>
    <property type="match status" value="1"/>
</dbReference>
<dbReference type="GO" id="GO:0016616">
    <property type="term" value="F:oxidoreductase activity, acting on the CH-OH group of donors, NAD or NADP as acceptor"/>
    <property type="evidence" value="ECO:0007669"/>
    <property type="project" value="InterPro"/>
</dbReference>